<dbReference type="InterPro" id="IPR001638">
    <property type="entry name" value="Solute-binding_3/MltF_N"/>
</dbReference>
<dbReference type="Proteomes" id="UP000184082">
    <property type="component" value="Unassembled WGS sequence"/>
</dbReference>
<keyword evidence="10" id="KW-0732">Signal</keyword>
<dbReference type="SMART" id="SM00388">
    <property type="entry name" value="HisKA"/>
    <property type="match status" value="1"/>
</dbReference>
<dbReference type="SUPFAM" id="SSF55874">
    <property type="entry name" value="ATPase domain of HSP90 chaperone/DNA topoisomerase II/histidine kinase"/>
    <property type="match status" value="1"/>
</dbReference>
<dbReference type="Pfam" id="PF00497">
    <property type="entry name" value="SBP_bac_3"/>
    <property type="match status" value="1"/>
</dbReference>
<evidence type="ECO:0000256" key="1">
    <source>
        <dbReference type="ARBA" id="ARBA00000085"/>
    </source>
</evidence>
<dbReference type="RefSeq" id="WP_072966281.1">
    <property type="nucleotide sequence ID" value="NZ_FRAJ01000007.1"/>
</dbReference>
<evidence type="ECO:0000313" key="12">
    <source>
        <dbReference type="EMBL" id="SHK00082.1"/>
    </source>
</evidence>
<keyword evidence="4" id="KW-0808">Transferase</keyword>
<keyword evidence="13" id="KW-1185">Reference proteome</keyword>
<keyword evidence="3" id="KW-0597">Phosphoprotein</keyword>
<dbReference type="PROSITE" id="PS50109">
    <property type="entry name" value="HIS_KIN"/>
    <property type="match status" value="1"/>
</dbReference>
<dbReference type="SMART" id="SM00062">
    <property type="entry name" value="PBPb"/>
    <property type="match status" value="1"/>
</dbReference>
<feature type="transmembrane region" description="Helical" evidence="9">
    <location>
        <begin position="254"/>
        <end position="277"/>
    </location>
</feature>
<dbReference type="InterPro" id="IPR004358">
    <property type="entry name" value="Sig_transdc_His_kin-like_C"/>
</dbReference>
<organism evidence="12 13">
    <name type="scientific">Caminicella sporogenes DSM 14501</name>
    <dbReference type="NCBI Taxonomy" id="1121266"/>
    <lineage>
        <taxon>Bacteria</taxon>
        <taxon>Bacillati</taxon>
        <taxon>Bacillota</taxon>
        <taxon>Clostridia</taxon>
        <taxon>Peptostreptococcales</taxon>
        <taxon>Caminicellaceae</taxon>
        <taxon>Caminicella</taxon>
    </lineage>
</organism>
<dbReference type="EMBL" id="FRAJ01000007">
    <property type="protein sequence ID" value="SHK00082.1"/>
    <property type="molecule type" value="Genomic_DNA"/>
</dbReference>
<keyword evidence="8" id="KW-0902">Two-component regulatory system</keyword>
<dbReference type="GO" id="GO:0006355">
    <property type="term" value="P:regulation of DNA-templated transcription"/>
    <property type="evidence" value="ECO:0007669"/>
    <property type="project" value="InterPro"/>
</dbReference>
<evidence type="ECO:0000256" key="3">
    <source>
        <dbReference type="ARBA" id="ARBA00022553"/>
    </source>
</evidence>
<proteinExistence type="predicted"/>
<dbReference type="InterPro" id="IPR005467">
    <property type="entry name" value="His_kinase_dom"/>
</dbReference>
<dbReference type="CDD" id="cd13704">
    <property type="entry name" value="PBP2_HisK"/>
    <property type="match status" value="1"/>
</dbReference>
<keyword evidence="5" id="KW-0547">Nucleotide-binding</keyword>
<evidence type="ECO:0000256" key="7">
    <source>
        <dbReference type="ARBA" id="ARBA00022840"/>
    </source>
</evidence>
<keyword evidence="9" id="KW-1133">Transmembrane helix</keyword>
<dbReference type="Pfam" id="PF02518">
    <property type="entry name" value="HATPase_c"/>
    <property type="match status" value="1"/>
</dbReference>
<evidence type="ECO:0000256" key="2">
    <source>
        <dbReference type="ARBA" id="ARBA00012438"/>
    </source>
</evidence>
<dbReference type="Gene3D" id="3.30.450.20">
    <property type="entry name" value="PAS domain"/>
    <property type="match status" value="1"/>
</dbReference>
<dbReference type="InterPro" id="IPR000014">
    <property type="entry name" value="PAS"/>
</dbReference>
<evidence type="ECO:0000313" key="13">
    <source>
        <dbReference type="Proteomes" id="UP000184082"/>
    </source>
</evidence>
<dbReference type="CDD" id="cd00082">
    <property type="entry name" value="HisKA"/>
    <property type="match status" value="1"/>
</dbReference>
<dbReference type="AlphaFoldDB" id="A0A1M6NWN7"/>
<dbReference type="PANTHER" id="PTHR43065:SF10">
    <property type="entry name" value="PEROXIDE STRESS-ACTIVATED HISTIDINE KINASE MAK3"/>
    <property type="match status" value="1"/>
</dbReference>
<dbReference type="InterPro" id="IPR003661">
    <property type="entry name" value="HisK_dim/P_dom"/>
</dbReference>
<dbReference type="PRINTS" id="PR00344">
    <property type="entry name" value="BCTRLSENSOR"/>
</dbReference>
<dbReference type="STRING" id="1121266.SAMN02745883_01003"/>
<dbReference type="Gene3D" id="3.40.190.10">
    <property type="entry name" value="Periplasmic binding protein-like II"/>
    <property type="match status" value="2"/>
</dbReference>
<evidence type="ECO:0000256" key="10">
    <source>
        <dbReference type="SAM" id="SignalP"/>
    </source>
</evidence>
<evidence type="ECO:0000256" key="4">
    <source>
        <dbReference type="ARBA" id="ARBA00022679"/>
    </source>
</evidence>
<name>A0A1M6NWN7_9FIRM</name>
<dbReference type="InterPro" id="IPR003594">
    <property type="entry name" value="HATPase_dom"/>
</dbReference>
<accession>A0A1M6NWN7</accession>
<evidence type="ECO:0000256" key="8">
    <source>
        <dbReference type="ARBA" id="ARBA00023012"/>
    </source>
</evidence>
<dbReference type="SMART" id="SM00387">
    <property type="entry name" value="HATPase_c"/>
    <property type="match status" value="1"/>
</dbReference>
<feature type="chain" id="PRO_5012545261" description="histidine kinase" evidence="10">
    <location>
        <begin position="23"/>
        <end position="647"/>
    </location>
</feature>
<dbReference type="Gene3D" id="1.10.287.130">
    <property type="match status" value="1"/>
</dbReference>
<dbReference type="NCBIfam" id="TIGR00229">
    <property type="entry name" value="sensory_box"/>
    <property type="match status" value="1"/>
</dbReference>
<keyword evidence="9" id="KW-0812">Transmembrane</keyword>
<dbReference type="InterPro" id="IPR035965">
    <property type="entry name" value="PAS-like_dom_sf"/>
</dbReference>
<dbReference type="InterPro" id="IPR036097">
    <property type="entry name" value="HisK_dim/P_sf"/>
</dbReference>
<evidence type="ECO:0000256" key="5">
    <source>
        <dbReference type="ARBA" id="ARBA00022741"/>
    </source>
</evidence>
<dbReference type="PANTHER" id="PTHR43065">
    <property type="entry name" value="SENSOR HISTIDINE KINASE"/>
    <property type="match status" value="1"/>
</dbReference>
<evidence type="ECO:0000259" key="11">
    <source>
        <dbReference type="PROSITE" id="PS50109"/>
    </source>
</evidence>
<dbReference type="SUPFAM" id="SSF47384">
    <property type="entry name" value="Homodimeric domain of signal transducing histidine kinase"/>
    <property type="match status" value="1"/>
</dbReference>
<dbReference type="SUPFAM" id="SSF55785">
    <property type="entry name" value="PYP-like sensor domain (PAS domain)"/>
    <property type="match status" value="1"/>
</dbReference>
<evidence type="ECO:0000256" key="6">
    <source>
        <dbReference type="ARBA" id="ARBA00022777"/>
    </source>
</evidence>
<feature type="signal peptide" evidence="10">
    <location>
        <begin position="1"/>
        <end position="22"/>
    </location>
</feature>
<dbReference type="Gene3D" id="3.30.565.10">
    <property type="entry name" value="Histidine kinase-like ATPase, C-terminal domain"/>
    <property type="match status" value="1"/>
</dbReference>
<keyword evidence="6" id="KW-0418">Kinase</keyword>
<sequence length="647" mass="75282">MKKFFFIIILINLLIKPYNAFADINETIVIGGDNYFPPFEYVDENGVYKGFNVDIMRAIAIEMGIDVELKPMPWFQVILALNEKKIDAIQGMKYSKIRNYIYDFSEPYIVTSQAIFVHIDNKCIVDLQDLYGKKVAVQKNDIALDMLKNIQNIDIIETENQENALDRLLKGKVDAYVGNKLTGLYIIQKKGYAKNIKIVGEEINPQKYCFAVNKGDKKILEIFNEGLHRIKKNGTYDKIYKKWFGEMVYPTYRYIRKIICISIAVFLVLILFMLLFYRWNYILKKEVEKRTQQIREKSVFMEQIINSIFSGLITINKEGVILSANIKALLYLDCSKEALVNKYFYETKIKEYFHQDDFYEVLKTGEEKINIEKELNIKGKKRIFEYNVYPIINTKKEICSITLTFKDVTNEKIMQEKIIMKDKLESLGRLVAGIAHEIRNPLTAIKTYIQLIPYKYNNPDFRQKISEDVPTEIERLDSIIANLLEYAKPKKPNKELINVKDTIDSILRIFEKHIEDKGIKLYVDIKENVFINTDKQHFKQIIINLLLNSIQALENRKNAVIEIYAKNGDLFSEIFIKDNGCGISKEDMKRIFEPFFTTKNKGSGLGLALCYQLIKENGGDVFIDSEIGEGTEIKISLPKAFLFTQKN</sequence>
<reference evidence="12 13" key="1">
    <citation type="submission" date="2016-11" db="EMBL/GenBank/DDBJ databases">
        <authorList>
            <person name="Jaros S."/>
            <person name="Januszkiewicz K."/>
            <person name="Wedrychowicz H."/>
        </authorList>
    </citation>
    <scope>NUCLEOTIDE SEQUENCE [LARGE SCALE GENOMIC DNA]</scope>
    <source>
        <strain evidence="12 13">DSM 14501</strain>
    </source>
</reference>
<keyword evidence="9" id="KW-0472">Membrane</keyword>
<dbReference type="GO" id="GO:0000155">
    <property type="term" value="F:phosphorelay sensor kinase activity"/>
    <property type="evidence" value="ECO:0007669"/>
    <property type="project" value="InterPro"/>
</dbReference>
<feature type="domain" description="Histidine kinase" evidence="11">
    <location>
        <begin position="433"/>
        <end position="641"/>
    </location>
</feature>
<keyword evidence="7" id="KW-0067">ATP-binding</keyword>
<gene>
    <name evidence="12" type="ORF">SAMN02745883_01003</name>
</gene>
<evidence type="ECO:0000256" key="9">
    <source>
        <dbReference type="SAM" id="Phobius"/>
    </source>
</evidence>
<comment type="catalytic activity">
    <reaction evidence="1">
        <text>ATP + protein L-histidine = ADP + protein N-phospho-L-histidine.</text>
        <dbReference type="EC" id="2.7.13.3"/>
    </reaction>
</comment>
<dbReference type="GO" id="GO:0005524">
    <property type="term" value="F:ATP binding"/>
    <property type="evidence" value="ECO:0007669"/>
    <property type="project" value="UniProtKB-KW"/>
</dbReference>
<dbReference type="EC" id="2.7.13.3" evidence="2"/>
<dbReference type="InterPro" id="IPR013767">
    <property type="entry name" value="PAS_fold"/>
</dbReference>
<dbReference type="SUPFAM" id="SSF53850">
    <property type="entry name" value="Periplasmic binding protein-like II"/>
    <property type="match status" value="1"/>
</dbReference>
<dbReference type="Pfam" id="PF00512">
    <property type="entry name" value="HisKA"/>
    <property type="match status" value="1"/>
</dbReference>
<dbReference type="Pfam" id="PF00989">
    <property type="entry name" value="PAS"/>
    <property type="match status" value="1"/>
</dbReference>
<dbReference type="InterPro" id="IPR036890">
    <property type="entry name" value="HATPase_C_sf"/>
</dbReference>
<protein>
    <recommendedName>
        <fullName evidence="2">histidine kinase</fullName>
        <ecNumber evidence="2">2.7.13.3</ecNumber>
    </recommendedName>
</protein>